<evidence type="ECO:0000256" key="1">
    <source>
        <dbReference type="SAM" id="MobiDB-lite"/>
    </source>
</evidence>
<feature type="compositionally biased region" description="Basic and acidic residues" evidence="1">
    <location>
        <begin position="31"/>
        <end position="45"/>
    </location>
</feature>
<dbReference type="AlphaFoldDB" id="A0A9P1FH61"/>
<dbReference type="GO" id="GO:0016853">
    <property type="term" value="F:isomerase activity"/>
    <property type="evidence" value="ECO:0007669"/>
    <property type="project" value="UniProtKB-KW"/>
</dbReference>
<dbReference type="EMBL" id="CAMXCT020000094">
    <property type="protein sequence ID" value="CAL1127107.1"/>
    <property type="molecule type" value="Genomic_DNA"/>
</dbReference>
<keyword evidence="4" id="KW-0413">Isomerase</keyword>
<dbReference type="EMBL" id="CAMXCT030000094">
    <property type="protein sequence ID" value="CAL4761044.1"/>
    <property type="molecule type" value="Genomic_DNA"/>
</dbReference>
<keyword evidence="5" id="KW-1185">Reference proteome</keyword>
<name>A0A9P1FH61_9DINO</name>
<feature type="compositionally biased region" description="Low complexity" evidence="1">
    <location>
        <begin position="9"/>
        <end position="21"/>
    </location>
</feature>
<dbReference type="GO" id="GO:0005509">
    <property type="term" value="F:calcium ion binding"/>
    <property type="evidence" value="ECO:0007669"/>
    <property type="project" value="InterPro"/>
</dbReference>
<reference evidence="3" key="1">
    <citation type="submission" date="2022-10" db="EMBL/GenBank/DDBJ databases">
        <authorList>
            <person name="Chen Y."/>
            <person name="Dougan E. K."/>
            <person name="Chan C."/>
            <person name="Rhodes N."/>
            <person name="Thang M."/>
        </authorList>
    </citation>
    <scope>NUCLEOTIDE SEQUENCE</scope>
</reference>
<proteinExistence type="predicted"/>
<feature type="domain" description="EF-hand" evidence="2">
    <location>
        <begin position="415"/>
        <end position="450"/>
    </location>
</feature>
<gene>
    <name evidence="3" type="ORF">C1SCF055_LOCUS2197</name>
</gene>
<organism evidence="3">
    <name type="scientific">Cladocopium goreaui</name>
    <dbReference type="NCBI Taxonomy" id="2562237"/>
    <lineage>
        <taxon>Eukaryota</taxon>
        <taxon>Sar</taxon>
        <taxon>Alveolata</taxon>
        <taxon>Dinophyceae</taxon>
        <taxon>Suessiales</taxon>
        <taxon>Symbiodiniaceae</taxon>
        <taxon>Cladocopium</taxon>
    </lineage>
</organism>
<sequence>MGDRGYDWQSSASQLSTARSSNGGLTARSGTPRDHEWRPLKDLPRSRWANSNDVPRLGSMVSPSSSSSGIYTSRSELLEPQSSTGSNREVQDLSREMEAMRHVIQHDLNEMRGTWANLKEALAVSQDGCDASKEVHWLLAPEDYAKPTRVDVAILGAMWCFNLEAKELPRTSEDETAICFNLSLLSQDAIQWRVSLSVERIARDAGSLLVDHLNILRTVDVVQSDASRTTRDTEVLGELRGAQLNASVNTIRLACPVPKKSRLLCRAWLQLRGSCRERIVSKVEVPGMTDASLCSKRVRQRLSDMKTCKLVQICAVQEHVNGRVHSDGKVPTAKASARRPSLGSQSCKDFNKDRLKAQDMKGRSSRLASLKERRLAASLAMNEEDEAAPPLVRAPRRHSTASRMKAMPYSSSKAWHRKKVEQIFHDYDYNKLGEVSLHDLQKSFAEMLGDQEIFDDLWSIAMEPERFVIDF</sequence>
<evidence type="ECO:0000313" key="3">
    <source>
        <dbReference type="EMBL" id="CAI3973732.1"/>
    </source>
</evidence>
<accession>A0A9P1FH61</accession>
<feature type="region of interest" description="Disordered" evidence="1">
    <location>
        <begin position="1"/>
        <end position="92"/>
    </location>
</feature>
<feature type="compositionally biased region" description="Low complexity" evidence="1">
    <location>
        <begin position="59"/>
        <end position="75"/>
    </location>
</feature>
<dbReference type="EMBL" id="CAMXCT010000094">
    <property type="protein sequence ID" value="CAI3973732.1"/>
    <property type="molecule type" value="Genomic_DNA"/>
</dbReference>
<evidence type="ECO:0000313" key="4">
    <source>
        <dbReference type="EMBL" id="CAL4761044.1"/>
    </source>
</evidence>
<dbReference type="PROSITE" id="PS50222">
    <property type="entry name" value="EF_HAND_2"/>
    <property type="match status" value="1"/>
</dbReference>
<feature type="region of interest" description="Disordered" evidence="1">
    <location>
        <begin position="325"/>
        <end position="368"/>
    </location>
</feature>
<feature type="compositionally biased region" description="Basic and acidic residues" evidence="1">
    <location>
        <begin position="349"/>
        <end position="362"/>
    </location>
</feature>
<dbReference type="Proteomes" id="UP001152797">
    <property type="component" value="Unassembled WGS sequence"/>
</dbReference>
<comment type="caution">
    <text evidence="3">The sequence shown here is derived from an EMBL/GenBank/DDBJ whole genome shotgun (WGS) entry which is preliminary data.</text>
</comment>
<protein>
    <submittedName>
        <fullName evidence="4">Peptidylprolyl isomerase</fullName>
    </submittedName>
</protein>
<reference evidence="4 5" key="2">
    <citation type="submission" date="2024-05" db="EMBL/GenBank/DDBJ databases">
        <authorList>
            <person name="Chen Y."/>
            <person name="Shah S."/>
            <person name="Dougan E. K."/>
            <person name="Thang M."/>
            <person name="Chan C."/>
        </authorList>
    </citation>
    <scope>NUCLEOTIDE SEQUENCE [LARGE SCALE GENOMIC DNA]</scope>
</reference>
<evidence type="ECO:0000313" key="5">
    <source>
        <dbReference type="Proteomes" id="UP001152797"/>
    </source>
</evidence>
<dbReference type="InterPro" id="IPR002048">
    <property type="entry name" value="EF_hand_dom"/>
</dbReference>
<evidence type="ECO:0000259" key="2">
    <source>
        <dbReference type="PROSITE" id="PS50222"/>
    </source>
</evidence>